<proteinExistence type="predicted"/>
<sequence>MRKLWVGTVPLPGRPTVSLNLTSCGVFFFTLHFFLPYHFIFTLSLQFLSCALLCLLTYITKVSIYLLCYHT</sequence>
<protein>
    <submittedName>
        <fullName evidence="2">Uncharacterized protein</fullName>
    </submittedName>
</protein>
<keyword evidence="1" id="KW-0812">Transmembrane</keyword>
<keyword evidence="3" id="KW-1185">Reference proteome</keyword>
<accession>A0A3N4K137</accession>
<evidence type="ECO:0000256" key="1">
    <source>
        <dbReference type="SAM" id="Phobius"/>
    </source>
</evidence>
<organism evidence="2 3">
    <name type="scientific">Choiromyces venosus 120613-1</name>
    <dbReference type="NCBI Taxonomy" id="1336337"/>
    <lineage>
        <taxon>Eukaryota</taxon>
        <taxon>Fungi</taxon>
        <taxon>Dikarya</taxon>
        <taxon>Ascomycota</taxon>
        <taxon>Pezizomycotina</taxon>
        <taxon>Pezizomycetes</taxon>
        <taxon>Pezizales</taxon>
        <taxon>Tuberaceae</taxon>
        <taxon>Choiromyces</taxon>
    </lineage>
</organism>
<dbReference type="EMBL" id="ML120360">
    <property type="protein sequence ID" value="RPB04003.1"/>
    <property type="molecule type" value="Genomic_DNA"/>
</dbReference>
<keyword evidence="1" id="KW-0472">Membrane</keyword>
<name>A0A3N4K137_9PEZI</name>
<dbReference type="AlphaFoldDB" id="A0A3N4K137"/>
<reference evidence="2 3" key="1">
    <citation type="journal article" date="2018" name="Nat. Ecol. Evol.">
        <title>Pezizomycetes genomes reveal the molecular basis of ectomycorrhizal truffle lifestyle.</title>
        <authorList>
            <person name="Murat C."/>
            <person name="Payen T."/>
            <person name="Noel B."/>
            <person name="Kuo A."/>
            <person name="Morin E."/>
            <person name="Chen J."/>
            <person name="Kohler A."/>
            <person name="Krizsan K."/>
            <person name="Balestrini R."/>
            <person name="Da Silva C."/>
            <person name="Montanini B."/>
            <person name="Hainaut M."/>
            <person name="Levati E."/>
            <person name="Barry K.W."/>
            <person name="Belfiori B."/>
            <person name="Cichocki N."/>
            <person name="Clum A."/>
            <person name="Dockter R.B."/>
            <person name="Fauchery L."/>
            <person name="Guy J."/>
            <person name="Iotti M."/>
            <person name="Le Tacon F."/>
            <person name="Lindquist E.A."/>
            <person name="Lipzen A."/>
            <person name="Malagnac F."/>
            <person name="Mello A."/>
            <person name="Molinier V."/>
            <person name="Miyauchi S."/>
            <person name="Poulain J."/>
            <person name="Riccioni C."/>
            <person name="Rubini A."/>
            <person name="Sitrit Y."/>
            <person name="Splivallo R."/>
            <person name="Traeger S."/>
            <person name="Wang M."/>
            <person name="Zifcakova L."/>
            <person name="Wipf D."/>
            <person name="Zambonelli A."/>
            <person name="Paolocci F."/>
            <person name="Nowrousian M."/>
            <person name="Ottonello S."/>
            <person name="Baldrian P."/>
            <person name="Spatafora J.W."/>
            <person name="Henrissat B."/>
            <person name="Nagy L.G."/>
            <person name="Aury J.M."/>
            <person name="Wincker P."/>
            <person name="Grigoriev I.V."/>
            <person name="Bonfante P."/>
            <person name="Martin F.M."/>
        </authorList>
    </citation>
    <scope>NUCLEOTIDE SEQUENCE [LARGE SCALE GENOMIC DNA]</scope>
    <source>
        <strain evidence="2 3">120613-1</strain>
    </source>
</reference>
<evidence type="ECO:0000313" key="3">
    <source>
        <dbReference type="Proteomes" id="UP000276215"/>
    </source>
</evidence>
<feature type="transmembrane region" description="Helical" evidence="1">
    <location>
        <begin position="46"/>
        <end position="68"/>
    </location>
</feature>
<dbReference type="Proteomes" id="UP000276215">
    <property type="component" value="Unassembled WGS sequence"/>
</dbReference>
<gene>
    <name evidence="2" type="ORF">L873DRAFT_43592</name>
</gene>
<evidence type="ECO:0000313" key="2">
    <source>
        <dbReference type="EMBL" id="RPB04003.1"/>
    </source>
</evidence>
<keyword evidence="1" id="KW-1133">Transmembrane helix</keyword>
<feature type="transmembrane region" description="Helical" evidence="1">
    <location>
        <begin position="21"/>
        <end position="40"/>
    </location>
</feature>